<feature type="transmembrane region" description="Helical" evidence="1">
    <location>
        <begin position="179"/>
        <end position="200"/>
    </location>
</feature>
<keyword evidence="1" id="KW-1133">Transmembrane helix</keyword>
<dbReference type="KEGG" id="nbr:O3I_010860"/>
<dbReference type="EMBL" id="CP003876">
    <property type="protein sequence ID" value="AFU00133.1"/>
    <property type="molecule type" value="Genomic_DNA"/>
</dbReference>
<evidence type="ECO:0000313" key="3">
    <source>
        <dbReference type="Proteomes" id="UP000006304"/>
    </source>
</evidence>
<name>K0EL02_NOCB7</name>
<evidence type="ECO:0000256" key="1">
    <source>
        <dbReference type="SAM" id="Phobius"/>
    </source>
</evidence>
<proteinExistence type="predicted"/>
<keyword evidence="1" id="KW-0472">Membrane</keyword>
<protein>
    <submittedName>
        <fullName evidence="2">Membrane protein</fullName>
    </submittedName>
</protein>
<sequence>MLALAAATLEREGETVAVRLAAATTFTEIQDILYASLTRASVAGTADTDNMEPPNAHKVHIWLNALARHLDHQRSRGNDGTTFTLDQIWRIAGTWRCALVHTILSGIIVTAAVALVCTLGRTTKTGDWISLPLIATMLLVILYLTDGTNVALPGFGGTSERFVWHVPDRVRWRRGLRSALVVIAGGAVLVATVLGISWILLPATSISAILPFGIALLGLAVSFGIIAGLVVGLSTTPDERRVVGQDARQLIWDGAISAAVAGTVSVLVLGPVGMAASRLLRPHPGDLIDTLRDGLYTGFHTGFIVWFLIGLTTQRYIAAVLIFRVTGSYSARPAHMLEWARRADLLRTTGIAYQFRHNTYQQWLTTAPPPAPEN</sequence>
<feature type="transmembrane region" description="Helical" evidence="1">
    <location>
        <begin position="97"/>
        <end position="116"/>
    </location>
</feature>
<keyword evidence="1" id="KW-0812">Transmembrane</keyword>
<dbReference type="AlphaFoldDB" id="K0EL02"/>
<keyword evidence="3" id="KW-1185">Reference proteome</keyword>
<feature type="transmembrane region" description="Helical" evidence="1">
    <location>
        <begin position="206"/>
        <end position="233"/>
    </location>
</feature>
<evidence type="ECO:0000313" key="2">
    <source>
        <dbReference type="EMBL" id="AFU00133.1"/>
    </source>
</evidence>
<dbReference type="Proteomes" id="UP000006304">
    <property type="component" value="Chromosome"/>
</dbReference>
<feature type="transmembrane region" description="Helical" evidence="1">
    <location>
        <begin position="128"/>
        <end position="145"/>
    </location>
</feature>
<gene>
    <name evidence="2" type="ORF">O3I_010860</name>
</gene>
<feature type="transmembrane region" description="Helical" evidence="1">
    <location>
        <begin position="254"/>
        <end position="276"/>
    </location>
</feature>
<accession>K0EL02</accession>
<dbReference type="eggNOG" id="COG5635">
    <property type="taxonomic scope" value="Bacteria"/>
</dbReference>
<dbReference type="HOGENOM" id="CLU_739318_0_0_11"/>
<reference evidence="2 3" key="1">
    <citation type="journal article" date="2012" name="J. Bacteriol.">
        <title>Complete genome sequence of Nocardia brasiliensis HUJEG-1.</title>
        <authorList>
            <person name="Vera-Cabrera L."/>
            <person name="Ortiz-Lopez R."/>
            <person name="Elizondo-Gonzalez R."/>
            <person name="Perez-Maya A.A."/>
            <person name="Ocampo-Candiani J."/>
        </authorList>
    </citation>
    <scope>NUCLEOTIDE SEQUENCE [LARGE SCALE GENOMIC DNA]</scope>
    <source>
        <strain evidence="3">ATCC 700358</strain>
    </source>
</reference>
<organism evidence="2 3">
    <name type="scientific">Nocardia brasiliensis (strain ATCC 700358 / HUJEG-1)</name>
    <dbReference type="NCBI Taxonomy" id="1133849"/>
    <lineage>
        <taxon>Bacteria</taxon>
        <taxon>Bacillati</taxon>
        <taxon>Actinomycetota</taxon>
        <taxon>Actinomycetes</taxon>
        <taxon>Mycobacteriales</taxon>
        <taxon>Nocardiaceae</taxon>
        <taxon>Nocardia</taxon>
    </lineage>
</organism>
<feature type="transmembrane region" description="Helical" evidence="1">
    <location>
        <begin position="303"/>
        <end position="323"/>
    </location>
</feature>